<evidence type="ECO:0000313" key="2">
    <source>
        <dbReference type="EMBL" id="XCI28316.1"/>
    </source>
</evidence>
<protein>
    <submittedName>
        <fullName evidence="2">Uncharacterized protein</fullName>
    </submittedName>
</protein>
<accession>A0AAU8HSG7</accession>
<proteinExistence type="predicted"/>
<keyword evidence="1" id="KW-0472">Membrane</keyword>
<dbReference type="RefSeq" id="WP_353892884.1">
    <property type="nucleotide sequence ID" value="NZ_CP159485.1"/>
</dbReference>
<reference evidence="2" key="2">
    <citation type="submission" date="2024-06" db="EMBL/GenBank/DDBJ databases">
        <authorList>
            <person name="Petrova K.O."/>
            <person name="Toshchakov S.V."/>
            <person name="Boltjanskaja Y.V."/>
            <person name="Kevbrin V.V."/>
        </authorList>
    </citation>
    <scope>NUCLEOTIDE SEQUENCE</scope>
    <source>
        <strain evidence="2">Z-710</strain>
    </source>
</reference>
<dbReference type="EMBL" id="CP159485">
    <property type="protein sequence ID" value="XCI28316.1"/>
    <property type="molecule type" value="Genomic_DNA"/>
</dbReference>
<gene>
    <name evidence="2" type="ORF">PRVXH_002271</name>
</gene>
<keyword evidence="1" id="KW-0812">Transmembrane</keyword>
<organism evidence="2">
    <name type="scientific">Proteinivorax hydrogeniformans</name>
    <dbReference type="NCBI Taxonomy" id="1826727"/>
    <lineage>
        <taxon>Bacteria</taxon>
        <taxon>Bacillati</taxon>
        <taxon>Bacillota</taxon>
        <taxon>Clostridia</taxon>
        <taxon>Eubacteriales</taxon>
        <taxon>Proteinivoracaceae</taxon>
        <taxon>Proteinivorax</taxon>
    </lineage>
</organism>
<feature type="transmembrane region" description="Helical" evidence="1">
    <location>
        <begin position="44"/>
        <end position="67"/>
    </location>
</feature>
<dbReference type="AlphaFoldDB" id="A0AAU8HSG7"/>
<evidence type="ECO:0000256" key="1">
    <source>
        <dbReference type="SAM" id="Phobius"/>
    </source>
</evidence>
<reference evidence="2" key="1">
    <citation type="journal article" date="2018" name="Antonie Van Leeuwenhoek">
        <title>Proteinivorax hydrogeniformans sp. nov., an anaerobic, haloalkaliphilic bacterium fermenting proteinaceous compounds with high hydrogen production.</title>
        <authorList>
            <person name="Boltyanskaya Y."/>
            <person name="Detkova E."/>
            <person name="Pimenov N."/>
            <person name="Kevbrin V."/>
        </authorList>
    </citation>
    <scope>NUCLEOTIDE SEQUENCE</scope>
    <source>
        <strain evidence="2">Z-710</strain>
    </source>
</reference>
<sequence>MKTLSTIFWILAVLLSNVMCAVVAYNYSDMVWGIKYSGYSAPVWTAFLAGIPYAIGIVVCIALAVLFKKKAVL</sequence>
<keyword evidence="1" id="KW-1133">Transmembrane helix</keyword>
<name>A0AAU8HSG7_9FIRM</name>